<protein>
    <submittedName>
        <fullName evidence="2">Trypsin-like peptidase domain-containing protein</fullName>
    </submittedName>
</protein>
<proteinExistence type="predicted"/>
<dbReference type="Pfam" id="PF13365">
    <property type="entry name" value="Trypsin_2"/>
    <property type="match status" value="1"/>
</dbReference>
<dbReference type="InterPro" id="IPR009003">
    <property type="entry name" value="Peptidase_S1_PA"/>
</dbReference>
<gene>
    <name evidence="2" type="ORF">J4032_06850</name>
</gene>
<evidence type="ECO:0000313" key="3">
    <source>
        <dbReference type="Proteomes" id="UP000828924"/>
    </source>
</evidence>
<dbReference type="InterPro" id="IPR045450">
    <property type="entry name" value="VMAP_C"/>
</dbReference>
<dbReference type="Gene3D" id="2.40.10.120">
    <property type="match status" value="1"/>
</dbReference>
<evidence type="ECO:0000259" key="1">
    <source>
        <dbReference type="Pfam" id="PF20028"/>
    </source>
</evidence>
<dbReference type="Pfam" id="PF20028">
    <property type="entry name" value="VMAP-C"/>
    <property type="match status" value="1"/>
</dbReference>
<name>A0ABY3WFF4_9ACTN</name>
<dbReference type="RefSeq" id="WP_242329825.1">
    <property type="nucleotide sequence ID" value="NZ_CP071872.1"/>
</dbReference>
<dbReference type="EMBL" id="CP071872">
    <property type="protein sequence ID" value="UNM11279.1"/>
    <property type="molecule type" value="Genomic_DNA"/>
</dbReference>
<dbReference type="Proteomes" id="UP000828924">
    <property type="component" value="Chromosome"/>
</dbReference>
<dbReference type="SUPFAM" id="SSF50494">
    <property type="entry name" value="Trypsin-like serine proteases"/>
    <property type="match status" value="1"/>
</dbReference>
<accession>A0ABY3WFF4</accession>
<sequence length="667" mass="71827">METLAALVSAATVRIHAPTDGYATPEPGAAGPAGPKPWGSGFFIAPSWVLTCAHVALRGGGGDVGLTYEGGTVRGRVQWAEPGAAGPGGWPAPDLALVRLLEPADHQCVMLTERVPELFTRTSVLYFGWTEEAGEPVEFSGQCSIRGRLGKDGRIRLGNEDEMPQGISGGPVVDPTRGEVIGVLKARRTGQDGGVAVSVDQLRRVSLPDGPPRGESHDLYHRVLHAHDRHHAAAHLDALGHRPTWTDVQLGLGAGHGRALSPDRRTELLGLLAELPPPASTTDLVHDIEQILGGRVEGQALAPRGRRDGLGMLYEGRLGDAELQGILRYAVRAATADHPYVEPGTEAAENALWEWTRTTATGLSRTFRNSLANERLARLRARGRGTAEERPVPVPEPEPRASVLLDVSPQFWTPHRFNWRVGVVHPNGDVQPVDEDETGVPAEALPAAVAAALTEAFRRTDGRDARAALHVALRRELFDLPVDTWRVPADAPPLGAVRPVVLRRAAGPDGDEDHEDHELRAARWQTLRTQAMTPVVLDCEDNRHVPVPPEDKLRRLPHPALPVLCHYADGTAPDGPGLGRVLDSGYDVALWRRQRLGDGRVCTEYHRGVRHAVASAAAVDRLPAEIRTLRAGIADGQPEMYWADGIVILFDDPASPLPGTGLVLEAP</sequence>
<organism evidence="2 3">
    <name type="scientific">Streptomyces formicae</name>
    <dbReference type="NCBI Taxonomy" id="1616117"/>
    <lineage>
        <taxon>Bacteria</taxon>
        <taxon>Bacillati</taxon>
        <taxon>Actinomycetota</taxon>
        <taxon>Actinomycetes</taxon>
        <taxon>Kitasatosporales</taxon>
        <taxon>Streptomycetaceae</taxon>
        <taxon>Streptomyces</taxon>
    </lineage>
</organism>
<keyword evidence="3" id="KW-1185">Reference proteome</keyword>
<evidence type="ECO:0000313" key="2">
    <source>
        <dbReference type="EMBL" id="UNM11279.1"/>
    </source>
</evidence>
<reference evidence="2 3" key="1">
    <citation type="submission" date="2021-03" db="EMBL/GenBank/DDBJ databases">
        <title>Complete genome of Streptomyces formicae strain 1H-GS9 (DSM 100524).</title>
        <authorList>
            <person name="Atanasov K.E."/>
            <person name="Altabella T."/>
            <person name="Ferrer A."/>
        </authorList>
    </citation>
    <scope>NUCLEOTIDE SEQUENCE [LARGE SCALE GENOMIC DNA]</scope>
    <source>
        <strain evidence="2 3">1H-GS9</strain>
    </source>
</reference>
<feature type="domain" description="vWA-MoxR associated protein C-terminal" evidence="1">
    <location>
        <begin position="415"/>
        <end position="653"/>
    </location>
</feature>